<dbReference type="PANTHER" id="PTHR32494">
    <property type="entry name" value="ALLANTOATE DEIMINASE-RELATED"/>
    <property type="match status" value="1"/>
</dbReference>
<dbReference type="PANTHER" id="PTHR32494:SF5">
    <property type="entry name" value="ALLANTOATE AMIDOHYDROLASE"/>
    <property type="match status" value="1"/>
</dbReference>
<comment type="cofactor">
    <cofactor evidence="3">
        <name>Zn(2+)</name>
        <dbReference type="ChEBI" id="CHEBI:29105"/>
    </cofactor>
    <text evidence="3">Binds 2 Zn(2+) ions per subunit.</text>
</comment>
<comment type="caution">
    <text evidence="5">The sequence shown here is derived from an EMBL/GenBank/DDBJ whole genome shotgun (WGS) entry which is preliminary data.</text>
</comment>
<feature type="binding site" evidence="3">
    <location>
        <position position="389"/>
    </location>
    <ligand>
        <name>Zn(2+)</name>
        <dbReference type="ChEBI" id="CHEBI:29105"/>
        <label>2</label>
    </ligand>
</feature>
<dbReference type="GO" id="GO:0016813">
    <property type="term" value="F:hydrolase activity, acting on carbon-nitrogen (but not peptide) bonds, in linear amidines"/>
    <property type="evidence" value="ECO:0007669"/>
    <property type="project" value="InterPro"/>
</dbReference>
<proteinExistence type="inferred from homology"/>
<dbReference type="InterPro" id="IPR011650">
    <property type="entry name" value="Peptidase_M20_dimer"/>
</dbReference>
<keyword evidence="3" id="KW-0862">Zinc</keyword>
<dbReference type="Gene3D" id="3.40.630.10">
    <property type="entry name" value="Zn peptidases"/>
    <property type="match status" value="1"/>
</dbReference>
<keyword evidence="6" id="KW-1185">Reference proteome</keyword>
<accession>A0A853G5R2</accession>
<comment type="similarity">
    <text evidence="1">Belongs to the peptidase M20 family.</text>
</comment>
<dbReference type="Pfam" id="PF07687">
    <property type="entry name" value="M20_dimer"/>
    <property type="match status" value="1"/>
</dbReference>
<dbReference type="CDD" id="cd03884">
    <property type="entry name" value="M20_bAS"/>
    <property type="match status" value="1"/>
</dbReference>
<evidence type="ECO:0000259" key="4">
    <source>
        <dbReference type="Pfam" id="PF07687"/>
    </source>
</evidence>
<name>A0A853G5R2_9BURK</name>
<protein>
    <submittedName>
        <fullName evidence="5">Zn-dependent hydrolase</fullName>
    </submittedName>
</protein>
<dbReference type="SUPFAM" id="SSF53187">
    <property type="entry name" value="Zn-dependent exopeptidases"/>
    <property type="match status" value="1"/>
</dbReference>
<dbReference type="Pfam" id="PF01546">
    <property type="entry name" value="Peptidase_M20"/>
    <property type="match status" value="1"/>
</dbReference>
<feature type="binding site" evidence="3">
    <location>
        <position position="90"/>
    </location>
    <ligand>
        <name>Zn(2+)</name>
        <dbReference type="ChEBI" id="CHEBI:29105"/>
        <label>1</label>
    </ligand>
</feature>
<dbReference type="GO" id="GO:0046872">
    <property type="term" value="F:metal ion binding"/>
    <property type="evidence" value="ECO:0007669"/>
    <property type="project" value="UniProtKB-KW"/>
</dbReference>
<dbReference type="InterPro" id="IPR036264">
    <property type="entry name" value="Bact_exopeptidase_dim_dom"/>
</dbReference>
<evidence type="ECO:0000256" key="2">
    <source>
        <dbReference type="ARBA" id="ARBA00022801"/>
    </source>
</evidence>
<dbReference type="EMBL" id="JACCEM010000006">
    <property type="protein sequence ID" value="NYT50031.1"/>
    <property type="molecule type" value="Genomic_DNA"/>
</dbReference>
<dbReference type="SUPFAM" id="SSF55031">
    <property type="entry name" value="Bacterial exopeptidase dimerisation domain"/>
    <property type="match status" value="1"/>
</dbReference>
<feature type="binding site" evidence="3">
    <location>
        <position position="101"/>
    </location>
    <ligand>
        <name>Zn(2+)</name>
        <dbReference type="ChEBI" id="CHEBI:29105"/>
        <label>2</label>
    </ligand>
</feature>
<gene>
    <name evidence="5" type="ORF">H0A72_11995</name>
</gene>
<feature type="binding site" evidence="3">
    <location>
        <position position="197"/>
    </location>
    <ligand>
        <name>Zn(2+)</name>
        <dbReference type="ChEBI" id="CHEBI:29105"/>
        <label>1</label>
    </ligand>
</feature>
<dbReference type="InterPro" id="IPR010158">
    <property type="entry name" value="Amidase_Cbmase"/>
</dbReference>
<dbReference type="NCBIfam" id="NF006769">
    <property type="entry name" value="PRK09290.1-3"/>
    <property type="match status" value="1"/>
</dbReference>
<dbReference type="Proteomes" id="UP000559809">
    <property type="component" value="Unassembled WGS sequence"/>
</dbReference>
<dbReference type="Gene3D" id="3.30.70.360">
    <property type="match status" value="1"/>
</dbReference>
<dbReference type="RefSeq" id="WP_180155596.1">
    <property type="nucleotide sequence ID" value="NZ_JACCEM010000006.1"/>
</dbReference>
<sequence length="420" mass="44649">MDTTVIPTAALRIDAQRLWDSLMSLARIGATAKGGVCRLALTDLDRQGRDLFTQWAKEAGCAVRVDEIGNIFARRAGTDDALPPVMTGSHIDTQPTGGKFDGNYGVLAGLEVIRRLNDAGVRTRAPIEVAVWTNEEGSRFVPVMMGSGVFVGAFGLQDVLAQKDTEGKSVGDELRKIGYAGTEKAAHFPIKAYFEAHIEQGPVLEASGTVIGVVAGALGQRWYDVVVTGMEAHAGPTPMELRKDALLAAAGLIQGVNRIALNHAPHARATVGWINAHPNSRNVIPGAVKFSVDLRAASDDVLTAMDGELKALCDALRGEGRVEVGLEQVVYFPPQPFHDEQVGAVRRAAARLGYSHQDIVSGAGHDAVYLARVTPTAMIFIPCKDGISHNEIEDALPEHIEAGCNVLLQAMLEQAGVAAS</sequence>
<organism evidence="5 6">
    <name type="scientific">Parapusillimonas granuli</name>
    <dbReference type="NCBI Taxonomy" id="380911"/>
    <lineage>
        <taxon>Bacteria</taxon>
        <taxon>Pseudomonadati</taxon>
        <taxon>Pseudomonadota</taxon>
        <taxon>Betaproteobacteria</taxon>
        <taxon>Burkholderiales</taxon>
        <taxon>Alcaligenaceae</taxon>
        <taxon>Parapusillimonas</taxon>
    </lineage>
</organism>
<feature type="binding site" evidence="3">
    <location>
        <position position="101"/>
    </location>
    <ligand>
        <name>Zn(2+)</name>
        <dbReference type="ChEBI" id="CHEBI:29105"/>
        <label>1</label>
    </ligand>
</feature>
<reference evidence="5 6" key="1">
    <citation type="submission" date="2020-07" db="EMBL/GenBank/DDBJ databases">
        <title>Taxonomic revisions and descriptions of new bacterial species based on genomic comparisons in the high-G+C-content subgroup of the family Alcaligenaceae.</title>
        <authorList>
            <person name="Szabo A."/>
            <person name="Felfoldi T."/>
        </authorList>
    </citation>
    <scope>NUCLEOTIDE SEQUENCE [LARGE SCALE GENOMIC DNA]</scope>
    <source>
        <strain evidence="5 6">LMG 24012</strain>
    </source>
</reference>
<dbReference type="AlphaFoldDB" id="A0A853G5R2"/>
<evidence type="ECO:0000313" key="6">
    <source>
        <dbReference type="Proteomes" id="UP000559809"/>
    </source>
</evidence>
<dbReference type="NCBIfam" id="TIGR01879">
    <property type="entry name" value="hydantase"/>
    <property type="match status" value="1"/>
</dbReference>
<feature type="binding site" evidence="3">
    <location>
        <position position="136"/>
    </location>
    <ligand>
        <name>Zn(2+)</name>
        <dbReference type="ChEBI" id="CHEBI:29105"/>
        <label>2</label>
    </ligand>
</feature>
<evidence type="ECO:0000256" key="1">
    <source>
        <dbReference type="ARBA" id="ARBA00006153"/>
    </source>
</evidence>
<keyword evidence="2 5" id="KW-0378">Hydrolase</keyword>
<dbReference type="NCBIfam" id="NF009527">
    <property type="entry name" value="PRK12891.1"/>
    <property type="match status" value="1"/>
</dbReference>
<evidence type="ECO:0000256" key="3">
    <source>
        <dbReference type="PIRSR" id="PIRSR001235-1"/>
    </source>
</evidence>
<evidence type="ECO:0000313" key="5">
    <source>
        <dbReference type="EMBL" id="NYT50031.1"/>
    </source>
</evidence>
<dbReference type="PIRSF" id="PIRSF001235">
    <property type="entry name" value="Amidase_carbamoylase"/>
    <property type="match status" value="1"/>
</dbReference>
<dbReference type="NCBIfam" id="NF006771">
    <property type="entry name" value="PRK09290.1-5"/>
    <property type="match status" value="1"/>
</dbReference>
<dbReference type="InterPro" id="IPR002933">
    <property type="entry name" value="Peptidase_M20"/>
</dbReference>
<keyword evidence="3" id="KW-0479">Metal-binding</keyword>
<feature type="domain" description="Peptidase M20 dimerisation" evidence="4">
    <location>
        <begin position="219"/>
        <end position="316"/>
    </location>
</feature>